<dbReference type="PANTHER" id="PTHR43384:SF4">
    <property type="entry name" value="CELLULOSE BIOSYNTHESIS PROTEIN BCSQ-RELATED"/>
    <property type="match status" value="1"/>
</dbReference>
<keyword evidence="2" id="KW-0067">ATP-binding</keyword>
<dbReference type="EMBL" id="CP001034">
    <property type="protein sequence ID" value="ACB84998.1"/>
    <property type="molecule type" value="Genomic_DNA"/>
</dbReference>
<proteinExistence type="predicted"/>
<keyword evidence="1" id="KW-0547">Nucleotide-binding</keyword>
<keyword evidence="4" id="KW-0969">Cilium</keyword>
<name>B2A368_NATTJ</name>
<dbReference type="InterPro" id="IPR027417">
    <property type="entry name" value="P-loop_NTPase"/>
</dbReference>
<organism evidence="4 5">
    <name type="scientific">Natranaerobius thermophilus (strain ATCC BAA-1301 / DSM 18059 / JW/NM-WN-LF)</name>
    <dbReference type="NCBI Taxonomy" id="457570"/>
    <lineage>
        <taxon>Bacteria</taxon>
        <taxon>Bacillati</taxon>
        <taxon>Bacillota</taxon>
        <taxon>Clostridia</taxon>
        <taxon>Natranaerobiales</taxon>
        <taxon>Natranaerobiaceae</taxon>
        <taxon>Natranaerobius</taxon>
    </lineage>
</organism>
<dbReference type="InterPro" id="IPR025501">
    <property type="entry name" value="MinD_FleN"/>
</dbReference>
<reference evidence="4 5" key="2">
    <citation type="journal article" date="2011" name="J. Bacteriol.">
        <title>Complete genome sequence of the anaerobic, halophilic alkalithermophile Natranaerobius thermophilus JW/NM-WN-LF.</title>
        <authorList>
            <person name="Zhao B."/>
            <person name="Mesbah N.M."/>
            <person name="Dalin E."/>
            <person name="Goodwin L."/>
            <person name="Nolan M."/>
            <person name="Pitluck S."/>
            <person name="Chertkov O."/>
            <person name="Brettin T.S."/>
            <person name="Han J."/>
            <person name="Larimer F.W."/>
            <person name="Land M.L."/>
            <person name="Hauser L."/>
            <person name="Kyrpides N."/>
            <person name="Wiegel J."/>
        </authorList>
    </citation>
    <scope>NUCLEOTIDE SEQUENCE [LARGE SCALE GENOMIC DNA]</scope>
    <source>
        <strain evidence="5">ATCC BAA-1301 / DSM 18059 / JW/NM-WN-LF</strain>
    </source>
</reference>
<dbReference type="eggNOG" id="COG0455">
    <property type="taxonomic scope" value="Bacteria"/>
</dbReference>
<dbReference type="GO" id="GO:0016887">
    <property type="term" value="F:ATP hydrolysis activity"/>
    <property type="evidence" value="ECO:0007669"/>
    <property type="project" value="TreeGrafter"/>
</dbReference>
<dbReference type="AlphaFoldDB" id="B2A368"/>
<dbReference type="RefSeq" id="WP_012447872.1">
    <property type="nucleotide sequence ID" value="NC_010718.1"/>
</dbReference>
<dbReference type="InParanoid" id="B2A368"/>
<evidence type="ECO:0000256" key="1">
    <source>
        <dbReference type="ARBA" id="ARBA00022741"/>
    </source>
</evidence>
<keyword evidence="4" id="KW-0966">Cell projection</keyword>
<dbReference type="STRING" id="457570.Nther_1415"/>
<dbReference type="InterPro" id="IPR033756">
    <property type="entry name" value="YlxH/NBP35"/>
</dbReference>
<dbReference type="PANTHER" id="PTHR43384">
    <property type="entry name" value="SEPTUM SITE-DETERMINING PROTEIN MIND HOMOLOG, CHLOROPLASTIC-RELATED"/>
    <property type="match status" value="1"/>
</dbReference>
<protein>
    <submittedName>
        <fullName evidence="4">Flagellar number regulator</fullName>
    </submittedName>
</protein>
<dbReference type="Gene3D" id="3.40.50.300">
    <property type="entry name" value="P-loop containing nucleotide triphosphate hydrolases"/>
    <property type="match status" value="1"/>
</dbReference>
<dbReference type="GO" id="GO:0005524">
    <property type="term" value="F:ATP binding"/>
    <property type="evidence" value="ECO:0007669"/>
    <property type="project" value="UniProtKB-KW"/>
</dbReference>
<accession>B2A368</accession>
<dbReference type="OrthoDB" id="9816297at2"/>
<dbReference type="GO" id="GO:0005829">
    <property type="term" value="C:cytosol"/>
    <property type="evidence" value="ECO:0007669"/>
    <property type="project" value="TreeGrafter"/>
</dbReference>
<dbReference type="GO" id="GO:0051782">
    <property type="term" value="P:negative regulation of cell division"/>
    <property type="evidence" value="ECO:0007669"/>
    <property type="project" value="TreeGrafter"/>
</dbReference>
<dbReference type="InterPro" id="IPR050625">
    <property type="entry name" value="ParA/MinD_ATPase"/>
</dbReference>
<sequence length="280" mass="30884">MNDQAKRLRQLVKEKSSGEHSAPTIEHQPEIITISSGKGGVGKSVLAVNLSFALRELNKKILLIDGNFGLFNLDILLGIQSNPKLEQLLRGEIDFREAIINVYPGIDLICGGTEYRNLQKGNSSRFEKGLAFVTDIKRTSDYDFIIIDTGSGVKQTVFSFADLSDQCIVLTTPELAAVTDTYALVKSLVYVGVASEVNLVVNMCHKEKEAVSTWKNLNKVLKHYVNYEINLLGYILEDSYISTSIKRQQPALMSEPNTSSGIAIKNLARKLLNVKASCQG</sequence>
<dbReference type="HOGENOM" id="CLU_037612_0_0_9"/>
<evidence type="ECO:0000256" key="2">
    <source>
        <dbReference type="ARBA" id="ARBA00022840"/>
    </source>
</evidence>
<keyword evidence="4" id="KW-0282">Flagellum</keyword>
<evidence type="ECO:0000313" key="4">
    <source>
        <dbReference type="EMBL" id="ACB84998.1"/>
    </source>
</evidence>
<dbReference type="Proteomes" id="UP000001683">
    <property type="component" value="Chromosome"/>
</dbReference>
<reference evidence="4 5" key="1">
    <citation type="submission" date="2008-04" db="EMBL/GenBank/DDBJ databases">
        <title>Complete sequence of chromosome of Natranaerobius thermophilus JW/NM-WN-LF.</title>
        <authorList>
            <consortium name="US DOE Joint Genome Institute"/>
            <person name="Copeland A."/>
            <person name="Lucas S."/>
            <person name="Lapidus A."/>
            <person name="Glavina del Rio T."/>
            <person name="Dalin E."/>
            <person name="Tice H."/>
            <person name="Bruce D."/>
            <person name="Goodwin L."/>
            <person name="Pitluck S."/>
            <person name="Chertkov O."/>
            <person name="Brettin T."/>
            <person name="Detter J.C."/>
            <person name="Han C."/>
            <person name="Kuske C.R."/>
            <person name="Schmutz J."/>
            <person name="Larimer F."/>
            <person name="Land M."/>
            <person name="Hauser L."/>
            <person name="Kyrpides N."/>
            <person name="Lykidis A."/>
            <person name="Mesbah N.M."/>
            <person name="Wiegel J."/>
        </authorList>
    </citation>
    <scope>NUCLEOTIDE SEQUENCE [LARGE SCALE GENOMIC DNA]</scope>
    <source>
        <strain evidence="5">ATCC BAA-1301 / DSM 18059 / JW/NM-WN-LF</strain>
    </source>
</reference>
<dbReference type="PIRSF" id="PIRSF003092">
    <property type="entry name" value="MinD"/>
    <property type="match status" value="1"/>
</dbReference>
<dbReference type="KEGG" id="nth:Nther_1415"/>
<dbReference type="Pfam" id="PF10609">
    <property type="entry name" value="ParA"/>
    <property type="match status" value="1"/>
</dbReference>
<evidence type="ECO:0000313" key="5">
    <source>
        <dbReference type="Proteomes" id="UP000001683"/>
    </source>
</evidence>
<feature type="region of interest" description="Disordered" evidence="3">
    <location>
        <begin position="1"/>
        <end position="27"/>
    </location>
</feature>
<dbReference type="GO" id="GO:0009898">
    <property type="term" value="C:cytoplasmic side of plasma membrane"/>
    <property type="evidence" value="ECO:0007669"/>
    <property type="project" value="TreeGrafter"/>
</dbReference>
<dbReference type="SUPFAM" id="SSF52540">
    <property type="entry name" value="P-loop containing nucleoside triphosphate hydrolases"/>
    <property type="match status" value="1"/>
</dbReference>
<gene>
    <name evidence="4" type="ordered locus">Nther_1415</name>
</gene>
<feature type="compositionally biased region" description="Basic and acidic residues" evidence="3">
    <location>
        <begin position="1"/>
        <end position="18"/>
    </location>
</feature>
<keyword evidence="5" id="KW-1185">Reference proteome</keyword>
<evidence type="ECO:0000256" key="3">
    <source>
        <dbReference type="SAM" id="MobiDB-lite"/>
    </source>
</evidence>